<evidence type="ECO:0008006" key="3">
    <source>
        <dbReference type="Google" id="ProtNLM"/>
    </source>
</evidence>
<organism evidence="1 2">
    <name type="scientific">Nocardia uniformis</name>
    <dbReference type="NCBI Taxonomy" id="53432"/>
    <lineage>
        <taxon>Bacteria</taxon>
        <taxon>Bacillati</taxon>
        <taxon>Actinomycetota</taxon>
        <taxon>Actinomycetes</taxon>
        <taxon>Mycobacteriales</taxon>
        <taxon>Nocardiaceae</taxon>
        <taxon>Nocardia</taxon>
    </lineage>
</organism>
<dbReference type="Proteomes" id="UP000586827">
    <property type="component" value="Unassembled WGS sequence"/>
</dbReference>
<accession>A0A849BRF5</accession>
<dbReference type="EMBL" id="JABELX010000001">
    <property type="protein sequence ID" value="NNH68684.1"/>
    <property type="molecule type" value="Genomic_DNA"/>
</dbReference>
<reference evidence="1 2" key="1">
    <citation type="submission" date="2020-05" db="EMBL/GenBank/DDBJ databases">
        <title>MicrobeNet Type strains.</title>
        <authorList>
            <person name="Nicholson A.C."/>
        </authorList>
    </citation>
    <scope>NUCLEOTIDE SEQUENCE [LARGE SCALE GENOMIC DNA]</scope>
    <source>
        <strain evidence="1 2">JCM 3224</strain>
    </source>
</reference>
<comment type="caution">
    <text evidence="1">The sequence shown here is derived from an EMBL/GenBank/DDBJ whole genome shotgun (WGS) entry which is preliminary data.</text>
</comment>
<protein>
    <recommendedName>
        <fullName evidence="3">Bacterial Pleckstrin homology domain-containing protein</fullName>
    </recommendedName>
</protein>
<dbReference type="AlphaFoldDB" id="A0A849BRF5"/>
<evidence type="ECO:0000313" key="2">
    <source>
        <dbReference type="Proteomes" id="UP000586827"/>
    </source>
</evidence>
<gene>
    <name evidence="1" type="ORF">HLB23_02105</name>
</gene>
<dbReference type="RefSeq" id="WP_067520092.1">
    <property type="nucleotide sequence ID" value="NZ_JABELX010000001.1"/>
</dbReference>
<evidence type="ECO:0000313" key="1">
    <source>
        <dbReference type="EMBL" id="NNH68684.1"/>
    </source>
</evidence>
<proteinExistence type="predicted"/>
<sequence>MVDFEVVGTTVTAHVTGAHRVLALREKVTFDLSQVRRIAPAEVDLRPPWVRAPGAFFPGVIAAGTFRGKGRKEFWDTLFDGRAVRIELEGADFTRLVVDVEDPDVVIAMLARAAAA</sequence>
<keyword evidence="2" id="KW-1185">Reference proteome</keyword>
<name>A0A849BRF5_9NOCA</name>